<proteinExistence type="inferred from homology"/>
<keyword evidence="4" id="KW-1133">Transmembrane helix</keyword>
<feature type="binding site" evidence="2">
    <location>
        <position position="74"/>
    </location>
    <ligand>
        <name>Cu cation</name>
        <dbReference type="ChEBI" id="CHEBI:23378"/>
    </ligand>
</feature>
<accession>A0A8J7R1C9</accession>
<keyword evidence="5" id="KW-0732">Signal</keyword>
<feature type="chain" id="PRO_5035158431" evidence="5">
    <location>
        <begin position="19"/>
        <end position="263"/>
    </location>
</feature>
<comment type="caution">
    <text evidence="6">The sequence shown here is derived from an EMBL/GenBank/DDBJ whole genome shotgun (WGS) entry which is preliminary data.</text>
</comment>
<feature type="disulfide bond" description="Redox-active" evidence="3">
    <location>
        <begin position="70"/>
        <end position="74"/>
    </location>
</feature>
<dbReference type="EMBL" id="JAGIYY010000003">
    <property type="protein sequence ID" value="MBP0439517.1"/>
    <property type="molecule type" value="Genomic_DNA"/>
</dbReference>
<organism evidence="6 7">
    <name type="scientific">Tianweitania sediminis</name>
    <dbReference type="NCBI Taxonomy" id="1502156"/>
    <lineage>
        <taxon>Bacteria</taxon>
        <taxon>Pseudomonadati</taxon>
        <taxon>Pseudomonadota</taxon>
        <taxon>Alphaproteobacteria</taxon>
        <taxon>Hyphomicrobiales</taxon>
        <taxon>Phyllobacteriaceae</taxon>
        <taxon>Tianweitania</taxon>
    </lineage>
</organism>
<feature type="binding site" evidence="2">
    <location>
        <position position="70"/>
    </location>
    <ligand>
        <name>Cu cation</name>
        <dbReference type="ChEBI" id="CHEBI:23378"/>
    </ligand>
</feature>
<dbReference type="Pfam" id="PF02630">
    <property type="entry name" value="SCO1-SenC"/>
    <property type="match status" value="1"/>
</dbReference>
<comment type="similarity">
    <text evidence="1">Belongs to the SCO1/2 family.</text>
</comment>
<keyword evidence="2" id="KW-0186">Copper</keyword>
<dbReference type="SUPFAM" id="SSF52833">
    <property type="entry name" value="Thioredoxin-like"/>
    <property type="match status" value="1"/>
</dbReference>
<name>A0A8J7R1C9_9HYPH</name>
<sequence length="263" mass="28095">MRWLALLLSLFAAAPALALFDPFAATGIDNRAGASVPLDGTFLQASGTPITLRELSEGKPLVLVPVVHDCPNICGTTLRGVADSIEQIRFVPGRDFTLVAFGIDPREQPAAAQRNLDELGRSARQLVESGGIHALTGAEGTIRAVTYAMGFRYAFNPDADQYAHLAATAVLTPDGRLSRWLYGLAPDPTDLRLALTEAGDGQVGSFADQLLLLCYHYDPVTGQYGSTIWTILRTGGVVSAALLFGFIGVALRRERKTVRSDAP</sequence>
<keyword evidence="2" id="KW-0479">Metal-binding</keyword>
<feature type="binding site" evidence="2">
    <location>
        <position position="164"/>
    </location>
    <ligand>
        <name>Cu cation</name>
        <dbReference type="ChEBI" id="CHEBI:23378"/>
    </ligand>
</feature>
<feature type="signal peptide" evidence="5">
    <location>
        <begin position="1"/>
        <end position="18"/>
    </location>
</feature>
<dbReference type="AlphaFoldDB" id="A0A8J7R1C9"/>
<protein>
    <submittedName>
        <fullName evidence="6">SCO family protein</fullName>
    </submittedName>
</protein>
<dbReference type="Gene3D" id="3.40.30.10">
    <property type="entry name" value="Glutaredoxin"/>
    <property type="match status" value="1"/>
</dbReference>
<evidence type="ECO:0000256" key="5">
    <source>
        <dbReference type="SAM" id="SignalP"/>
    </source>
</evidence>
<evidence type="ECO:0000256" key="4">
    <source>
        <dbReference type="SAM" id="Phobius"/>
    </source>
</evidence>
<reference evidence="6" key="1">
    <citation type="submission" date="2021-03" db="EMBL/GenBank/DDBJ databases">
        <title>Genome sequencing and assembly of Tianweitania sediminis.</title>
        <authorList>
            <person name="Chhetri G."/>
        </authorList>
    </citation>
    <scope>NUCLEOTIDE SEQUENCE</scope>
    <source>
        <strain evidence="6">Z8</strain>
    </source>
</reference>
<evidence type="ECO:0000313" key="7">
    <source>
        <dbReference type="Proteomes" id="UP000666240"/>
    </source>
</evidence>
<dbReference type="GO" id="GO:0046872">
    <property type="term" value="F:metal ion binding"/>
    <property type="evidence" value="ECO:0007669"/>
    <property type="project" value="UniProtKB-KW"/>
</dbReference>
<evidence type="ECO:0000313" key="6">
    <source>
        <dbReference type="EMBL" id="MBP0439517.1"/>
    </source>
</evidence>
<evidence type="ECO:0000256" key="3">
    <source>
        <dbReference type="PIRSR" id="PIRSR603782-2"/>
    </source>
</evidence>
<dbReference type="CDD" id="cd02968">
    <property type="entry name" value="SCO"/>
    <property type="match status" value="1"/>
</dbReference>
<keyword evidence="4" id="KW-0472">Membrane</keyword>
<evidence type="ECO:0000256" key="1">
    <source>
        <dbReference type="ARBA" id="ARBA00010996"/>
    </source>
</evidence>
<dbReference type="Proteomes" id="UP000666240">
    <property type="component" value="Unassembled WGS sequence"/>
</dbReference>
<feature type="transmembrane region" description="Helical" evidence="4">
    <location>
        <begin position="228"/>
        <end position="251"/>
    </location>
</feature>
<keyword evidence="4" id="KW-0812">Transmembrane</keyword>
<dbReference type="InterPro" id="IPR036249">
    <property type="entry name" value="Thioredoxin-like_sf"/>
</dbReference>
<keyword evidence="3" id="KW-1015">Disulfide bond</keyword>
<dbReference type="RefSeq" id="WP_209335513.1">
    <property type="nucleotide sequence ID" value="NZ_JAGIYY010000003.1"/>
</dbReference>
<dbReference type="InterPro" id="IPR003782">
    <property type="entry name" value="SCO1/SenC"/>
</dbReference>
<keyword evidence="7" id="KW-1185">Reference proteome</keyword>
<evidence type="ECO:0000256" key="2">
    <source>
        <dbReference type="PIRSR" id="PIRSR603782-1"/>
    </source>
</evidence>
<gene>
    <name evidence="6" type="ORF">J5Y06_12720</name>
</gene>